<dbReference type="SFLD" id="SFLDG01067">
    <property type="entry name" value="SPASM/twitch_domain_containing"/>
    <property type="match status" value="1"/>
</dbReference>
<keyword evidence="4" id="KW-0479">Metal-binding</keyword>
<dbReference type="EMBL" id="QUAH01000009">
    <property type="protein sequence ID" value="RFT15493.1"/>
    <property type="molecule type" value="Genomic_DNA"/>
</dbReference>
<dbReference type="CDD" id="cd01335">
    <property type="entry name" value="Radical_SAM"/>
    <property type="match status" value="1"/>
</dbReference>
<dbReference type="SFLD" id="SFLDG01072">
    <property type="entry name" value="dehydrogenase_like"/>
    <property type="match status" value="1"/>
</dbReference>
<dbReference type="GO" id="GO:0046872">
    <property type="term" value="F:metal ion binding"/>
    <property type="evidence" value="ECO:0007669"/>
    <property type="project" value="UniProtKB-KW"/>
</dbReference>
<proteinExistence type="inferred from homology"/>
<keyword evidence="5" id="KW-0408">Iron</keyword>
<dbReference type="PANTHER" id="PTHR43273">
    <property type="entry name" value="ANAEROBIC SULFATASE-MATURATING ENZYME HOMOLOG ASLB-RELATED"/>
    <property type="match status" value="1"/>
</dbReference>
<evidence type="ECO:0000256" key="2">
    <source>
        <dbReference type="ARBA" id="ARBA00022485"/>
    </source>
</evidence>
<sequence length="384" mass="44625">MSNGNLFKRKKLYSLLIKPAGPDCNLGCDYCFYSAKRNLFPENHRHRMSLEILEETTRQLLTQGDRQVFFNWQGGEPTLMGLDFFKQALLYQQKYEGQHQAANTIQTNGLLIDNTWARFFRENEFLVGLSLDGPEPVHNRYRHFPNGAGSWSKVVETAKLLLDSQVATNALVVVNDYSAEFPEEIYEFLKSLGLTYMQFIPCIETDPERPGHPANFSVPAEKYGDFLIKLFELWKADFHEGQPSTFVRNFESLVFAYAGLTPPECTWHKECGDYLVVEHNGDVYSCDFFVLEEWKLGNIREKRLIDMLNSALQKNFGQRKALLPDECRRCPWLAYCRGGCPRERGYQPEPKRNYFCKSYQRFFSQANAFFMEITKNLSMNRTRG</sequence>
<accession>A0A3E2BL66</accession>
<comment type="similarity">
    <text evidence="7">Belongs to the radical SAM superfamily. Anaerobic sulfatase-maturating enzyme family.</text>
</comment>
<evidence type="ECO:0000256" key="3">
    <source>
        <dbReference type="ARBA" id="ARBA00022691"/>
    </source>
</evidence>
<evidence type="ECO:0000256" key="7">
    <source>
        <dbReference type="ARBA" id="ARBA00023601"/>
    </source>
</evidence>
<organism evidence="9 10">
    <name type="scientific">Candidatus Saccharicenans subterraneus</name>
    <dbReference type="NCBI Taxonomy" id="2508984"/>
    <lineage>
        <taxon>Bacteria</taxon>
        <taxon>Candidatus Aminicenantota</taxon>
        <taxon>Candidatus Aminicenantia</taxon>
        <taxon>Candidatus Aminicenantales</taxon>
        <taxon>Candidatus Saccharicenantaceae</taxon>
        <taxon>Candidatus Saccharicenans</taxon>
    </lineage>
</organism>
<dbReference type="SUPFAM" id="SSF102114">
    <property type="entry name" value="Radical SAM enzymes"/>
    <property type="match status" value="1"/>
</dbReference>
<evidence type="ECO:0000313" key="9">
    <source>
        <dbReference type="EMBL" id="RFT15493.1"/>
    </source>
</evidence>
<dbReference type="InterPro" id="IPR007197">
    <property type="entry name" value="rSAM"/>
</dbReference>
<evidence type="ECO:0000313" key="10">
    <source>
        <dbReference type="Proteomes" id="UP000257323"/>
    </source>
</evidence>
<dbReference type="NCBIfam" id="TIGR04085">
    <property type="entry name" value="rSAM_more_4Fe4S"/>
    <property type="match status" value="1"/>
</dbReference>
<dbReference type="PANTHER" id="PTHR43273:SF3">
    <property type="entry name" value="ANAEROBIC SULFATASE-MATURATING ENZYME HOMOLOG ASLB-RELATED"/>
    <property type="match status" value="1"/>
</dbReference>
<gene>
    <name evidence="9" type="ORF">OP8BY_0383</name>
</gene>
<keyword evidence="3" id="KW-0949">S-adenosyl-L-methionine</keyword>
<dbReference type="InterPro" id="IPR023885">
    <property type="entry name" value="4Fe4S-binding_SPASM_dom"/>
</dbReference>
<dbReference type="InterPro" id="IPR023867">
    <property type="entry name" value="Sulphatase_maturase_rSAM"/>
</dbReference>
<evidence type="ECO:0000256" key="6">
    <source>
        <dbReference type="ARBA" id="ARBA00023014"/>
    </source>
</evidence>
<evidence type="ECO:0000256" key="5">
    <source>
        <dbReference type="ARBA" id="ARBA00023004"/>
    </source>
</evidence>
<name>A0A3E2BL66_9BACT</name>
<feature type="domain" description="Radical SAM core" evidence="8">
    <location>
        <begin position="7"/>
        <end position="236"/>
    </location>
</feature>
<evidence type="ECO:0000259" key="8">
    <source>
        <dbReference type="PROSITE" id="PS51918"/>
    </source>
</evidence>
<comment type="cofactor">
    <cofactor evidence="1">
        <name>[4Fe-4S] cluster</name>
        <dbReference type="ChEBI" id="CHEBI:49883"/>
    </cofactor>
</comment>
<dbReference type="SFLD" id="SFLDG01384">
    <property type="entry name" value="thioether_bond_formation_requi"/>
    <property type="match status" value="1"/>
</dbReference>
<evidence type="ECO:0000256" key="1">
    <source>
        <dbReference type="ARBA" id="ARBA00001966"/>
    </source>
</evidence>
<dbReference type="SFLD" id="SFLDF00285">
    <property type="entry name" value="anaerobic_Ser-type_sulfatase-m"/>
    <property type="match status" value="1"/>
</dbReference>
<keyword evidence="2" id="KW-0004">4Fe-4S</keyword>
<keyword evidence="6" id="KW-0411">Iron-sulfur</keyword>
<dbReference type="Gene3D" id="3.20.20.70">
    <property type="entry name" value="Aldolase class I"/>
    <property type="match status" value="1"/>
</dbReference>
<dbReference type="NCBIfam" id="TIGR03942">
    <property type="entry name" value="sulfatase_rSAM"/>
    <property type="match status" value="1"/>
</dbReference>
<dbReference type="SFLD" id="SFLDS00029">
    <property type="entry name" value="Radical_SAM"/>
    <property type="match status" value="1"/>
</dbReference>
<dbReference type="Pfam" id="PF04055">
    <property type="entry name" value="Radical_SAM"/>
    <property type="match status" value="1"/>
</dbReference>
<dbReference type="AlphaFoldDB" id="A0A3E2BL66"/>
<evidence type="ECO:0000256" key="4">
    <source>
        <dbReference type="ARBA" id="ARBA00022723"/>
    </source>
</evidence>
<dbReference type="SFLD" id="SFLDG01386">
    <property type="entry name" value="main_SPASM_domain-containing"/>
    <property type="match status" value="1"/>
</dbReference>
<reference evidence="9 10" key="1">
    <citation type="submission" date="2018-08" db="EMBL/GenBank/DDBJ databases">
        <title>Genome analysis of the thermophilic bacterium of the candidate phylum Aminicenantes from deep subsurface aquifer revealed its physiology and ecological role.</title>
        <authorList>
            <person name="Kadnikov V.V."/>
            <person name="Mardanov A.V."/>
            <person name="Beletsky A.V."/>
            <person name="Karnachuk O.V."/>
            <person name="Ravin N.V."/>
        </authorList>
    </citation>
    <scope>NUCLEOTIDE SEQUENCE [LARGE SCALE GENOMIC DNA]</scope>
    <source>
        <strain evidence="9">BY38</strain>
    </source>
</reference>
<dbReference type="InterPro" id="IPR034491">
    <property type="entry name" value="Anaerob_Ser_sulfatase-maturase"/>
</dbReference>
<dbReference type="GO" id="GO:0016491">
    <property type="term" value="F:oxidoreductase activity"/>
    <property type="evidence" value="ECO:0007669"/>
    <property type="project" value="InterPro"/>
</dbReference>
<dbReference type="Proteomes" id="UP000257323">
    <property type="component" value="Unassembled WGS sequence"/>
</dbReference>
<dbReference type="InterPro" id="IPR047207">
    <property type="entry name" value="SPASM_anSME"/>
</dbReference>
<dbReference type="InterPro" id="IPR058240">
    <property type="entry name" value="rSAM_sf"/>
</dbReference>
<dbReference type="PROSITE" id="PS51918">
    <property type="entry name" value="RADICAL_SAM"/>
    <property type="match status" value="1"/>
</dbReference>
<dbReference type="InterPro" id="IPR013785">
    <property type="entry name" value="Aldolase_TIM"/>
</dbReference>
<comment type="caution">
    <text evidence="9">The sequence shown here is derived from an EMBL/GenBank/DDBJ whole genome shotgun (WGS) entry which is preliminary data.</text>
</comment>
<dbReference type="Pfam" id="PF13186">
    <property type="entry name" value="SPASM"/>
    <property type="match status" value="1"/>
</dbReference>
<dbReference type="GO" id="GO:0051539">
    <property type="term" value="F:4 iron, 4 sulfur cluster binding"/>
    <property type="evidence" value="ECO:0007669"/>
    <property type="project" value="UniProtKB-KW"/>
</dbReference>
<dbReference type="CDD" id="cd21120">
    <property type="entry name" value="SPASM_anSME"/>
    <property type="match status" value="1"/>
</dbReference>
<protein>
    <submittedName>
        <fullName evidence="9">Putative arylsulfatase regulatory protein</fullName>
    </submittedName>
</protein>